<dbReference type="EMBL" id="VCID01000504">
    <property type="protein sequence ID" value="TNY47209.1"/>
    <property type="molecule type" value="Genomic_DNA"/>
</dbReference>
<name>A0A4U7IHH4_STRPY</name>
<dbReference type="OMA" id="KWTIYQL"/>
<dbReference type="EMBL" id="SJLL01000001">
    <property type="protein sequence ID" value="TYL01472.1"/>
    <property type="molecule type" value="Genomic_DNA"/>
</dbReference>
<evidence type="ECO:0000313" key="1">
    <source>
        <dbReference type="EMBL" id="TNY47209.1"/>
    </source>
</evidence>
<dbReference type="STRING" id="1314.SD89_08390"/>
<dbReference type="OrthoDB" id="9790372at2"/>
<evidence type="ECO:0000313" key="6">
    <source>
        <dbReference type="Proteomes" id="UP000325300"/>
    </source>
</evidence>
<dbReference type="EMBL" id="SJLI01000001">
    <property type="protein sequence ID" value="TYK96178.1"/>
    <property type="molecule type" value="Genomic_DNA"/>
</dbReference>
<organism evidence="2 6">
    <name type="scientific">Streptococcus pyogenes</name>
    <dbReference type="NCBI Taxonomy" id="1314"/>
    <lineage>
        <taxon>Bacteria</taxon>
        <taxon>Bacillati</taxon>
        <taxon>Bacillota</taxon>
        <taxon>Bacilli</taxon>
        <taxon>Lactobacillales</taxon>
        <taxon>Streptococcaceae</taxon>
        <taxon>Streptococcus</taxon>
    </lineage>
</organism>
<sequence length="178" mass="20322">MMLAISEIRKHPDGLSFDRLCDVKSMLLERDQQIIDIKAVKAVGNVRYDKGLYLLDYQLSYEVILPSSRSMVPVCLSEVQHIQELFIEATDLADKKELVEDNLVLVLDKDAINLEESIVDNILLAIPLQVLTEEEKKSKELPAGQNWAVLTEEDYQCLKEEKQKENNPFASLQGLFDE</sequence>
<gene>
    <name evidence="3" type="ORF">E0F66_02565</name>
    <name evidence="2" type="ORF">E0F67_03825</name>
    <name evidence="1" type="ORF">FGO82_04910</name>
</gene>
<dbReference type="Pfam" id="PF02620">
    <property type="entry name" value="YceD"/>
    <property type="match status" value="1"/>
</dbReference>
<dbReference type="InterPro" id="IPR003772">
    <property type="entry name" value="YceD"/>
</dbReference>
<evidence type="ECO:0000313" key="4">
    <source>
        <dbReference type="Proteomes" id="UP000316580"/>
    </source>
</evidence>
<evidence type="ECO:0000313" key="3">
    <source>
        <dbReference type="EMBL" id="TYL01472.1"/>
    </source>
</evidence>
<dbReference type="Proteomes" id="UP000316580">
    <property type="component" value="Unassembled WGS sequence"/>
</dbReference>
<evidence type="ECO:0000313" key="2">
    <source>
        <dbReference type="EMBL" id="TYK96178.1"/>
    </source>
</evidence>
<reference evidence="1 4" key="2">
    <citation type="submission" date="2019-05" db="EMBL/GenBank/DDBJ databases">
        <title>Novel genomic isolates of S.pyogenes and S.dysgalactiae subsp. equisimilis associated to necrotising fasciitis (NSTI).</title>
        <authorList>
            <person name="Barrantes I."/>
        </authorList>
    </citation>
    <scope>NUCLEOTIDE SEQUENCE [LARGE SCALE GENOMIC DNA]</scope>
    <source>
        <strain evidence="1 4">SPY6028</strain>
    </source>
</reference>
<accession>A0A4U7IHH4</accession>
<reference evidence="5 6" key="1">
    <citation type="submission" date="2019-02" db="EMBL/GenBank/DDBJ databases">
        <title>Novel genomic isolates of S. pyogenes and S. dysgalactiae subsp. equisimilis associated to necrotising fasciitis (NSTI).</title>
        <authorList>
            <person name="Barrantes I."/>
        </authorList>
    </citation>
    <scope>NUCLEOTIDE SEQUENCE [LARGE SCALE GENOMIC DNA]</scope>
    <source>
        <strain evidence="3 5">SPY2028</strain>
        <strain evidence="2 6">SPY5003</strain>
    </source>
</reference>
<proteinExistence type="predicted"/>
<evidence type="ECO:0000313" key="5">
    <source>
        <dbReference type="Proteomes" id="UP000324058"/>
    </source>
</evidence>
<protein>
    <submittedName>
        <fullName evidence="2">DUF177 domain-containing protein</fullName>
    </submittedName>
</protein>
<comment type="caution">
    <text evidence="2">The sequence shown here is derived from an EMBL/GenBank/DDBJ whole genome shotgun (WGS) entry which is preliminary data.</text>
</comment>
<dbReference type="Proteomes" id="UP000324058">
    <property type="component" value="Unassembled WGS sequence"/>
</dbReference>
<dbReference type="Proteomes" id="UP000325300">
    <property type="component" value="Unassembled WGS sequence"/>
</dbReference>
<dbReference type="AlphaFoldDB" id="A0A4U7IHH4"/>